<dbReference type="GeneID" id="64979022"/>
<accession>A0A7R7XWN1</accession>
<evidence type="ECO:0000256" key="4">
    <source>
        <dbReference type="ARBA" id="ARBA00022801"/>
    </source>
</evidence>
<dbReference type="InterPro" id="IPR016130">
    <property type="entry name" value="Tyr_Pase_AS"/>
</dbReference>
<dbReference type="OrthoDB" id="6375174at2759"/>
<evidence type="ECO:0000256" key="2">
    <source>
        <dbReference type="ARBA" id="ARBA00012527"/>
    </source>
</evidence>
<evidence type="ECO:0000256" key="5">
    <source>
        <dbReference type="ARBA" id="ARBA00044949"/>
    </source>
</evidence>
<sequence length="237" mass="26448">MAYPLTNKTTNSANETKQAEKSVIRVSPLESEDPDVGESELPANFGEVAKGIYRSAFLQSCNLPALKLLKLRTIITLVEEPFSPSHSSFLKENGIKHYRIPFIANKDASVKTPDGVVNTILRIMLDKANHPMLIHCNKGKHRTGCVTGCFRKLQGWEKQDIVDEYVRFARPKQRPLDEAFIEAFDPSNLTHLAKTCGAKSWDSSGTYDNIRAEKDQGSPENLFQTSSVPRNDVRVAS</sequence>
<feature type="region of interest" description="Disordered" evidence="10">
    <location>
        <begin position="207"/>
        <end position="237"/>
    </location>
</feature>
<dbReference type="KEGG" id="apuu:APUU_70595A"/>
<dbReference type="GO" id="GO:0052840">
    <property type="term" value="F:inositol diphosphate tetrakisphosphate diphosphatase activity"/>
    <property type="evidence" value="ECO:0007669"/>
    <property type="project" value="TreeGrafter"/>
</dbReference>
<reference evidence="12" key="2">
    <citation type="submission" date="2021-02" db="EMBL/GenBank/DDBJ databases">
        <title>Aspergillus puulaauensis MK2 genome sequence.</title>
        <authorList>
            <person name="Futagami T."/>
            <person name="Mori K."/>
            <person name="Kadooka C."/>
            <person name="Tanaka T."/>
        </authorList>
    </citation>
    <scope>NUCLEOTIDE SEQUENCE</scope>
    <source>
        <strain evidence="12">MK2</strain>
    </source>
</reference>
<dbReference type="Proteomes" id="UP000654913">
    <property type="component" value="Chromosome 7"/>
</dbReference>
<organism evidence="12 13">
    <name type="scientific">Aspergillus puulaauensis</name>
    <dbReference type="NCBI Taxonomy" id="1220207"/>
    <lineage>
        <taxon>Eukaryota</taxon>
        <taxon>Fungi</taxon>
        <taxon>Dikarya</taxon>
        <taxon>Ascomycota</taxon>
        <taxon>Pezizomycotina</taxon>
        <taxon>Eurotiomycetes</taxon>
        <taxon>Eurotiomycetidae</taxon>
        <taxon>Eurotiales</taxon>
        <taxon>Aspergillaceae</taxon>
        <taxon>Aspergillus</taxon>
    </lineage>
</organism>
<dbReference type="FunFam" id="3.90.190.10:FF:000035">
    <property type="entry name" value="Tyrosine phosphatase, putative"/>
    <property type="match status" value="1"/>
</dbReference>
<evidence type="ECO:0000259" key="11">
    <source>
        <dbReference type="PROSITE" id="PS50054"/>
    </source>
</evidence>
<keyword evidence="13" id="KW-1185">Reference proteome</keyword>
<keyword evidence="3" id="KW-0963">Cytoplasm</keyword>
<dbReference type="AlphaFoldDB" id="A0A7R7XWN1"/>
<evidence type="ECO:0000256" key="1">
    <source>
        <dbReference type="ARBA" id="ARBA00004496"/>
    </source>
</evidence>
<feature type="region of interest" description="Disordered" evidence="10">
    <location>
        <begin position="1"/>
        <end position="38"/>
    </location>
</feature>
<dbReference type="EC" id="3.6.1.52" evidence="2"/>
<name>A0A7R7XWN1_9EURO</name>
<dbReference type="InterPro" id="IPR004861">
    <property type="entry name" value="Siw14-like"/>
</dbReference>
<protein>
    <recommendedName>
        <fullName evidence="2">diphosphoinositol-polyphosphate diphosphatase</fullName>
        <ecNumber evidence="2">3.6.1.52</ecNumber>
    </recommendedName>
</protein>
<dbReference type="SUPFAM" id="SSF52799">
    <property type="entry name" value="(Phosphotyrosine protein) phosphatases II"/>
    <property type="match status" value="1"/>
</dbReference>
<gene>
    <name evidence="12" type="ORF">APUU_70595A</name>
</gene>
<feature type="compositionally biased region" description="Polar residues" evidence="10">
    <location>
        <begin position="218"/>
        <end position="229"/>
    </location>
</feature>
<dbReference type="EMBL" id="AP024449">
    <property type="protein sequence ID" value="BCS29025.1"/>
    <property type="molecule type" value="Genomic_DNA"/>
</dbReference>
<dbReference type="InterPro" id="IPR020428">
    <property type="entry name" value="PFA-DSPs"/>
</dbReference>
<dbReference type="PROSITE" id="PS00383">
    <property type="entry name" value="TYR_PHOSPHATASE_1"/>
    <property type="match status" value="1"/>
</dbReference>
<feature type="compositionally biased region" description="Polar residues" evidence="10">
    <location>
        <begin position="1"/>
        <end position="16"/>
    </location>
</feature>
<dbReference type="PANTHER" id="PTHR31126">
    <property type="entry name" value="TYROSINE-PROTEIN PHOSPHATASE"/>
    <property type="match status" value="1"/>
</dbReference>
<comment type="subcellular location">
    <subcellularLocation>
        <location evidence="1">Cytoplasm</location>
    </subcellularLocation>
</comment>
<comment type="similarity">
    <text evidence="5">Belongs to the protein-tyrosine phosphatase family. Atypical dual-specificity phosphatase Siw14-like subfamily.</text>
</comment>
<dbReference type="PROSITE" id="PS50054">
    <property type="entry name" value="TYR_PHOSPHATASE_DUAL"/>
    <property type="match status" value="1"/>
</dbReference>
<proteinExistence type="inferred from homology"/>
<dbReference type="PANTHER" id="PTHR31126:SF48">
    <property type="entry name" value="INOSITOL PHOSPHATASE SIW14"/>
    <property type="match status" value="1"/>
</dbReference>
<evidence type="ECO:0000313" key="12">
    <source>
        <dbReference type="EMBL" id="BCS29025.1"/>
    </source>
</evidence>
<evidence type="ECO:0000256" key="8">
    <source>
        <dbReference type="ARBA" id="ARBA00047927"/>
    </source>
</evidence>
<keyword evidence="4" id="KW-0378">Hydrolase</keyword>
<comment type="catalytic activity">
    <reaction evidence="8">
        <text>1,5-bis(diphospho)-1D-myo-inositol 2,3,4,6-tetrakisphosphate + H2O = 1-diphospho-1D-myo-inositol 2,3,4,5,6-pentakisphosphate + phosphate + 2 H(+)</text>
        <dbReference type="Rhea" id="RHEA:79699"/>
        <dbReference type="ChEBI" id="CHEBI:15377"/>
        <dbReference type="ChEBI" id="CHEBI:15378"/>
        <dbReference type="ChEBI" id="CHEBI:43474"/>
        <dbReference type="ChEBI" id="CHEBI:74946"/>
        <dbReference type="ChEBI" id="CHEBI:77983"/>
        <dbReference type="EC" id="3.6.1.52"/>
    </reaction>
    <physiologicalReaction direction="left-to-right" evidence="8">
        <dbReference type="Rhea" id="RHEA:79700"/>
    </physiologicalReaction>
</comment>
<dbReference type="GO" id="GO:0005737">
    <property type="term" value="C:cytoplasm"/>
    <property type="evidence" value="ECO:0007669"/>
    <property type="project" value="UniProtKB-SubCell"/>
</dbReference>
<dbReference type="InterPro" id="IPR020422">
    <property type="entry name" value="TYR_PHOSPHATASE_DUAL_dom"/>
</dbReference>
<comment type="catalytic activity">
    <reaction evidence="9">
        <text>6-diphospho-1D-myo-inositol pentakisphosphate + H2O = 1D-myo-inositol hexakisphosphate + phosphate + H(+)</text>
        <dbReference type="Rhea" id="RHEA:79703"/>
        <dbReference type="ChEBI" id="CHEBI:15377"/>
        <dbReference type="ChEBI" id="CHEBI:15378"/>
        <dbReference type="ChEBI" id="CHEBI:43474"/>
        <dbReference type="ChEBI" id="CHEBI:58130"/>
        <dbReference type="ChEBI" id="CHEBI:230534"/>
        <dbReference type="EC" id="3.6.1.52"/>
    </reaction>
    <physiologicalReaction direction="left-to-right" evidence="9">
        <dbReference type="Rhea" id="RHEA:79704"/>
    </physiologicalReaction>
</comment>
<dbReference type="Pfam" id="PF03162">
    <property type="entry name" value="Y_phosphatase2"/>
    <property type="match status" value="1"/>
</dbReference>
<comment type="catalytic activity">
    <reaction evidence="7">
        <text>3,5-bis(diphospho)-1D-myo-inositol 1,2,4,6-tetrakisphosphate + H2O = 3-diphospho-1D-myo-inositol 1,2,4,5,6-pentakisphosphate + phosphate + 2 H(+)</text>
        <dbReference type="Rhea" id="RHEA:56312"/>
        <dbReference type="ChEBI" id="CHEBI:15377"/>
        <dbReference type="ChEBI" id="CHEBI:15378"/>
        <dbReference type="ChEBI" id="CHEBI:43474"/>
        <dbReference type="ChEBI" id="CHEBI:140372"/>
        <dbReference type="ChEBI" id="CHEBI:140374"/>
        <dbReference type="EC" id="3.6.1.52"/>
    </reaction>
    <physiologicalReaction direction="left-to-right" evidence="7">
        <dbReference type="Rhea" id="RHEA:56313"/>
    </physiologicalReaction>
</comment>
<evidence type="ECO:0000256" key="9">
    <source>
        <dbReference type="ARBA" id="ARBA00048424"/>
    </source>
</evidence>
<comment type="catalytic activity">
    <reaction evidence="6">
        <text>5-diphospho-1D-myo-inositol 1,2,3,4,6-pentakisphosphate + H2O = 1D-myo-inositol hexakisphosphate + phosphate + H(+)</text>
        <dbReference type="Rhea" id="RHEA:22384"/>
        <dbReference type="ChEBI" id="CHEBI:15377"/>
        <dbReference type="ChEBI" id="CHEBI:15378"/>
        <dbReference type="ChEBI" id="CHEBI:43474"/>
        <dbReference type="ChEBI" id="CHEBI:58130"/>
        <dbReference type="ChEBI" id="CHEBI:58628"/>
        <dbReference type="EC" id="3.6.1.52"/>
    </reaction>
    <physiologicalReaction direction="left-to-right" evidence="6">
        <dbReference type="Rhea" id="RHEA:22385"/>
    </physiologicalReaction>
</comment>
<dbReference type="InterPro" id="IPR029021">
    <property type="entry name" value="Prot-tyrosine_phosphatase-like"/>
</dbReference>
<dbReference type="PRINTS" id="PR01911">
    <property type="entry name" value="PFDSPHPHTASE"/>
</dbReference>
<evidence type="ECO:0000256" key="3">
    <source>
        <dbReference type="ARBA" id="ARBA00022490"/>
    </source>
</evidence>
<evidence type="ECO:0000256" key="6">
    <source>
        <dbReference type="ARBA" id="ARBA00047342"/>
    </source>
</evidence>
<dbReference type="GO" id="GO:0016791">
    <property type="term" value="F:phosphatase activity"/>
    <property type="evidence" value="ECO:0007669"/>
    <property type="project" value="InterPro"/>
</dbReference>
<feature type="domain" description="Tyrosine-protein phosphatase" evidence="11">
    <location>
        <begin position="44"/>
        <end position="193"/>
    </location>
</feature>
<evidence type="ECO:0000256" key="10">
    <source>
        <dbReference type="SAM" id="MobiDB-lite"/>
    </source>
</evidence>
<dbReference type="Gene3D" id="3.90.190.10">
    <property type="entry name" value="Protein tyrosine phosphatase superfamily"/>
    <property type="match status" value="1"/>
</dbReference>
<reference evidence="12" key="1">
    <citation type="submission" date="2021-01" db="EMBL/GenBank/DDBJ databases">
        <authorList>
            <consortium name="Aspergillus puulaauensis MK2 genome sequencing consortium"/>
            <person name="Kazuki M."/>
            <person name="Futagami T."/>
        </authorList>
    </citation>
    <scope>NUCLEOTIDE SEQUENCE</scope>
    <source>
        <strain evidence="12">MK2</strain>
    </source>
</reference>
<evidence type="ECO:0000256" key="7">
    <source>
        <dbReference type="ARBA" id="ARBA00047562"/>
    </source>
</evidence>
<evidence type="ECO:0000313" key="13">
    <source>
        <dbReference type="Proteomes" id="UP000654913"/>
    </source>
</evidence>
<dbReference type="RefSeq" id="XP_041561211.1">
    <property type="nucleotide sequence ID" value="XM_041695485.1"/>
</dbReference>